<sequence length="545" mass="63581">MKLKDCQHFYKIISTFLIYGIDEILPHNRYTRPIRCWRKLLFWLRNQHSNKPFGLRLRLALQELGPVWIKLGQMLSTRRDLFPPDIADELALLQDQVTPFDGKLARQQIEQALGDSLDEWFINFNETALASASIAQVHTATFNSTQKFAGKEVVIKVLRPDILPQIEADLSLMYKLAGWIPRLSSEGYRLRAVEVIQEYEKTLRDELDLRTEMANAIRLRENFIDSPMLYVPEMYSHFCHKNVIVMERIYGIPVSDVEALRKNGTNMKLLAERGVQVFFTQVFRDSFFHADMHPGNIFVNPNHPDNPQYIGIDCGIVGKLNDNDKRYLAESFVAFFNRDYRRVAQMHVDAGWTPQDTDIDAFEQAFQQVCEPIFAKPLSEISFAQVLLNLFNVAREFNMQVQPQLVLLQKTLLYIEGLGRQLYPQLDLWDTAKPFLQNWLDEQIGMRAFIKNMKCKLPYLSENLPDLPEKFIEGLKQQKLINQQLRELNQKLSRQQKWQKKAFVLLIGIIVFFGTLWHFNNLPTMLSSFLLMLSFVIWMIGVLLL</sequence>
<dbReference type="PANTHER" id="PTHR10566:SF113">
    <property type="entry name" value="PROTEIN ACTIVITY OF BC1 COMPLEX KINASE 7, CHLOROPLASTIC"/>
    <property type="match status" value="1"/>
</dbReference>
<dbReference type="InterPro" id="IPR045308">
    <property type="entry name" value="UbiB_bact"/>
</dbReference>
<evidence type="ECO:0000256" key="6">
    <source>
        <dbReference type="ARBA" id="ARBA00022688"/>
    </source>
</evidence>
<evidence type="ECO:0000256" key="12">
    <source>
        <dbReference type="ARBA" id="ARBA00023136"/>
    </source>
</evidence>
<dbReference type="InterPro" id="IPR004147">
    <property type="entry name" value="ABC1_dom"/>
</dbReference>
<evidence type="ECO:0000256" key="9">
    <source>
        <dbReference type="ARBA" id="ARBA00022777"/>
    </source>
</evidence>
<dbReference type="EMBL" id="JBHTJN010000009">
    <property type="protein sequence ID" value="MFD0966224.1"/>
    <property type="molecule type" value="Genomic_DNA"/>
</dbReference>
<dbReference type="RefSeq" id="WP_380820104.1">
    <property type="nucleotide sequence ID" value="NZ_JBHTJN010000009.1"/>
</dbReference>
<comment type="similarity">
    <text evidence="13">Belongs to the ABC1 family. UbiB subfamily.</text>
</comment>
<name>A0ABW3I8L7_9PAST</name>
<feature type="domain" description="ABC1 atypical kinase-like" evidence="14">
    <location>
        <begin position="93"/>
        <end position="347"/>
    </location>
</feature>
<reference evidence="16" key="1">
    <citation type="journal article" date="2019" name="Int. J. Syst. Evol. Microbiol.">
        <title>The Global Catalogue of Microorganisms (GCM) 10K type strain sequencing project: providing services to taxonomists for standard genome sequencing and annotation.</title>
        <authorList>
            <consortium name="The Broad Institute Genomics Platform"/>
            <consortium name="The Broad Institute Genome Sequencing Center for Infectious Disease"/>
            <person name="Wu L."/>
            <person name="Ma J."/>
        </authorList>
    </citation>
    <scope>NUCLEOTIDE SEQUENCE [LARGE SCALE GENOMIC DNA]</scope>
    <source>
        <strain evidence="16">CCUG 61707</strain>
    </source>
</reference>
<comment type="function">
    <text evidence="13">Is probably a protein kinase regulator of UbiI activity which is involved in aerobic coenzyme Q (ubiquinone) biosynthesis.</text>
</comment>
<evidence type="ECO:0000256" key="8">
    <source>
        <dbReference type="ARBA" id="ARBA00022741"/>
    </source>
</evidence>
<keyword evidence="5 13" id="KW-0808">Transferase</keyword>
<gene>
    <name evidence="13 15" type="primary">ubiB</name>
    <name evidence="15" type="ORF">ACFQ02_05065</name>
</gene>
<dbReference type="Pfam" id="PF03109">
    <property type="entry name" value="ABC1"/>
    <property type="match status" value="1"/>
</dbReference>
<feature type="binding site" evidence="13">
    <location>
        <position position="156"/>
    </location>
    <ligand>
        <name>ATP</name>
        <dbReference type="ChEBI" id="CHEBI:30616"/>
    </ligand>
</feature>
<keyword evidence="15" id="KW-0830">Ubiquinone</keyword>
<evidence type="ECO:0000256" key="10">
    <source>
        <dbReference type="ARBA" id="ARBA00022840"/>
    </source>
</evidence>
<comment type="pathway">
    <text evidence="1 13">Cofactor biosynthesis; ubiquinone biosynthesis [regulation].</text>
</comment>
<accession>A0ABW3I8L7</accession>
<feature type="transmembrane region" description="Helical" evidence="13">
    <location>
        <begin position="502"/>
        <end position="519"/>
    </location>
</feature>
<dbReference type="SUPFAM" id="SSF56112">
    <property type="entry name" value="Protein kinase-like (PK-like)"/>
    <property type="match status" value="1"/>
</dbReference>
<feature type="transmembrane region" description="Helical" evidence="13">
    <location>
        <begin position="525"/>
        <end position="544"/>
    </location>
</feature>
<dbReference type="HAMAP" id="MF_00414">
    <property type="entry name" value="UbiB"/>
    <property type="match status" value="1"/>
</dbReference>
<comment type="subcellular location">
    <subcellularLocation>
        <location evidence="13">Cell membrane</location>
        <topology evidence="13">Multi-pass membrane protein</topology>
    </subcellularLocation>
</comment>
<keyword evidence="10 13" id="KW-0067">ATP-binding</keyword>
<protein>
    <recommendedName>
        <fullName evidence="13">Probable protein kinase UbiB</fullName>
        <ecNumber evidence="13">2.7.-.-</ecNumber>
    </recommendedName>
    <alternativeName>
        <fullName evidence="13">Ubiquinone biosynthesis protein UbiB</fullName>
    </alternativeName>
</protein>
<keyword evidence="16" id="KW-1185">Reference proteome</keyword>
<evidence type="ECO:0000256" key="4">
    <source>
        <dbReference type="ARBA" id="ARBA00022519"/>
    </source>
</evidence>
<evidence type="ECO:0000256" key="2">
    <source>
        <dbReference type="ARBA" id="ARBA00009670"/>
    </source>
</evidence>
<comment type="caution">
    <text evidence="15">The sequence shown here is derived from an EMBL/GenBank/DDBJ whole genome shotgun (WGS) entry which is preliminary data.</text>
</comment>
<keyword evidence="12 13" id="KW-0472">Membrane</keyword>
<feature type="binding site" evidence="13">
    <location>
        <begin position="129"/>
        <end position="137"/>
    </location>
    <ligand>
        <name>ATP</name>
        <dbReference type="ChEBI" id="CHEBI:30616"/>
    </ligand>
</feature>
<keyword evidence="7 13" id="KW-0812">Transmembrane</keyword>
<keyword evidence="4" id="KW-0997">Cell inner membrane</keyword>
<comment type="caution">
    <text evidence="13">Lacks conserved residue(s) required for the propagation of feature annotation.</text>
</comment>
<evidence type="ECO:0000313" key="16">
    <source>
        <dbReference type="Proteomes" id="UP001596996"/>
    </source>
</evidence>
<keyword evidence="6 13" id="KW-0831">Ubiquinone biosynthesis</keyword>
<evidence type="ECO:0000256" key="7">
    <source>
        <dbReference type="ARBA" id="ARBA00022692"/>
    </source>
</evidence>
<evidence type="ECO:0000256" key="11">
    <source>
        <dbReference type="ARBA" id="ARBA00022989"/>
    </source>
</evidence>
<keyword evidence="8 13" id="KW-0547">Nucleotide-binding</keyword>
<keyword evidence="3 13" id="KW-1003">Cell membrane</keyword>
<dbReference type="InterPro" id="IPR050154">
    <property type="entry name" value="UbiB_kinase"/>
</dbReference>
<keyword evidence="9 13" id="KW-0418">Kinase</keyword>
<dbReference type="InterPro" id="IPR010232">
    <property type="entry name" value="UbiB"/>
</dbReference>
<organism evidence="15 16">
    <name type="scientific">Seminibacterium arietis</name>
    <dbReference type="NCBI Taxonomy" id="1173502"/>
    <lineage>
        <taxon>Bacteria</taxon>
        <taxon>Pseudomonadati</taxon>
        <taxon>Pseudomonadota</taxon>
        <taxon>Gammaproteobacteria</taxon>
        <taxon>Pasteurellales</taxon>
        <taxon>Pasteurellaceae</taxon>
        <taxon>Seminibacterium</taxon>
    </lineage>
</organism>
<evidence type="ECO:0000256" key="1">
    <source>
        <dbReference type="ARBA" id="ARBA00005020"/>
    </source>
</evidence>
<evidence type="ECO:0000259" key="14">
    <source>
        <dbReference type="Pfam" id="PF03109"/>
    </source>
</evidence>
<keyword evidence="11 13" id="KW-1133">Transmembrane helix</keyword>
<evidence type="ECO:0000256" key="13">
    <source>
        <dbReference type="HAMAP-Rule" id="MF_00414"/>
    </source>
</evidence>
<dbReference type="NCBIfam" id="NF003404">
    <property type="entry name" value="PRK04750.1"/>
    <property type="match status" value="1"/>
</dbReference>
<evidence type="ECO:0000256" key="3">
    <source>
        <dbReference type="ARBA" id="ARBA00022475"/>
    </source>
</evidence>
<dbReference type="PANTHER" id="PTHR10566">
    <property type="entry name" value="CHAPERONE-ACTIVITY OF BC1 COMPLEX CABC1 -RELATED"/>
    <property type="match status" value="1"/>
</dbReference>
<dbReference type="NCBIfam" id="TIGR01982">
    <property type="entry name" value="UbiB"/>
    <property type="match status" value="1"/>
</dbReference>
<dbReference type="CDD" id="cd13972">
    <property type="entry name" value="UbiB"/>
    <property type="match status" value="1"/>
</dbReference>
<dbReference type="EC" id="2.7.-.-" evidence="13"/>
<proteinExistence type="inferred from homology"/>
<comment type="similarity">
    <text evidence="2">Belongs to the protein kinase superfamily. ADCK protein kinase family.</text>
</comment>
<feature type="active site" description="Proton acceptor" evidence="13">
    <location>
        <position position="291"/>
    </location>
</feature>
<dbReference type="Proteomes" id="UP001596996">
    <property type="component" value="Unassembled WGS sequence"/>
</dbReference>
<evidence type="ECO:0000313" key="15">
    <source>
        <dbReference type="EMBL" id="MFD0966224.1"/>
    </source>
</evidence>
<evidence type="ECO:0000256" key="5">
    <source>
        <dbReference type="ARBA" id="ARBA00022679"/>
    </source>
</evidence>
<dbReference type="InterPro" id="IPR011009">
    <property type="entry name" value="Kinase-like_dom_sf"/>
</dbReference>